<comment type="caution">
    <text evidence="2">The sequence shown here is derived from an EMBL/GenBank/DDBJ whole genome shotgun (WGS) entry which is preliminary data.</text>
</comment>
<dbReference type="CDD" id="cd03408">
    <property type="entry name" value="SPFH_like_u1"/>
    <property type="match status" value="1"/>
</dbReference>
<dbReference type="InterPro" id="IPR036013">
    <property type="entry name" value="Band_7/SPFH_dom_sf"/>
</dbReference>
<dbReference type="Gene3D" id="3.30.479.30">
    <property type="entry name" value="Band 7 domain"/>
    <property type="match status" value="1"/>
</dbReference>
<proteinExistence type="predicted"/>
<dbReference type="AlphaFoldDB" id="A0A926DHW9"/>
<evidence type="ECO:0000313" key="3">
    <source>
        <dbReference type="Proteomes" id="UP000617951"/>
    </source>
</evidence>
<dbReference type="Pfam" id="PF13421">
    <property type="entry name" value="Band_7_1"/>
    <property type="match status" value="1"/>
</dbReference>
<dbReference type="PANTHER" id="PTHR37826">
    <property type="entry name" value="FLOTILLIN BAND_7_5 DOMAIN PROTEIN"/>
    <property type="match status" value="1"/>
</dbReference>
<evidence type="ECO:0000313" key="2">
    <source>
        <dbReference type="EMBL" id="MBC8538107.1"/>
    </source>
</evidence>
<name>A0A926DHW9_9FIRM</name>
<evidence type="ECO:0000259" key="1">
    <source>
        <dbReference type="Pfam" id="PF13421"/>
    </source>
</evidence>
<gene>
    <name evidence="2" type="ORF">H8693_04065</name>
</gene>
<dbReference type="EMBL" id="JACRSS010000001">
    <property type="protein sequence ID" value="MBC8538107.1"/>
    <property type="molecule type" value="Genomic_DNA"/>
</dbReference>
<dbReference type="RefSeq" id="WP_249279888.1">
    <property type="nucleotide sequence ID" value="NZ_JACRSS010000001.1"/>
</dbReference>
<dbReference type="CDD" id="cd00350">
    <property type="entry name" value="rubredoxin_like"/>
    <property type="match status" value="1"/>
</dbReference>
<dbReference type="PANTHER" id="PTHR37826:SF2">
    <property type="entry name" value="ZINC-RIBBON DOMAIN-CONTAINING PROTEIN"/>
    <property type="match status" value="1"/>
</dbReference>
<keyword evidence="3" id="KW-1185">Reference proteome</keyword>
<reference evidence="2" key="1">
    <citation type="submission" date="2020-08" db="EMBL/GenBank/DDBJ databases">
        <title>Genome public.</title>
        <authorList>
            <person name="Liu C."/>
            <person name="Sun Q."/>
        </authorList>
    </citation>
    <scope>NUCLEOTIDE SEQUENCE</scope>
    <source>
        <strain evidence="2">NSJ-63</strain>
    </source>
</reference>
<dbReference type="Proteomes" id="UP000617951">
    <property type="component" value="Unassembled WGS sequence"/>
</dbReference>
<dbReference type="SUPFAM" id="SSF117892">
    <property type="entry name" value="Band 7/SPFH domain"/>
    <property type="match status" value="1"/>
</dbReference>
<sequence length="438" mass="47157">MGLIKAGLSAIRGELADQWKEYIYCDSMDANVLVEKGAVRIVAGSSNTKRNDNIITDGSKIAVNEGQCMLIVENGKIVDFSAEPGAFIYRTGTEPSLFDSGWKGLKESFKKVGKRFTFGGQIENDQRVYYVNLKEIPNNKVGVGDVPFRDSEFGFTIMLKGYGTYSYRITDPIMFYTNVCGNVTDTYTRDRIDEQLKTEVQHNLQPALGKIALKGIAYDQLPLYTNEIADELNKELTQEWVELRGISVVSVALASITPDAESAKKISEFQESRVYTNAQMMGARLGTAQATAMENASKNSAGAMTGFLGMGFAQQAGGMNAGELYKMGQQGGPGGAPSGGGAAPAANTWKCACGAANTGKFCSECGAPRPAEQAGWKCEKCGAVNKGKFCSECGAKKPTGELLYKCDKCGWEPEDPAHPPKFCPECGDPFNADDATSK</sequence>
<protein>
    <submittedName>
        <fullName evidence="2">SPFH domain-containing protein</fullName>
    </submittedName>
</protein>
<dbReference type="InterPro" id="IPR033880">
    <property type="entry name" value="SPFH_YdjI"/>
</dbReference>
<organism evidence="2 3">
    <name type="scientific">Guopingia tenuis</name>
    <dbReference type="NCBI Taxonomy" id="2763656"/>
    <lineage>
        <taxon>Bacteria</taxon>
        <taxon>Bacillati</taxon>
        <taxon>Bacillota</taxon>
        <taxon>Clostridia</taxon>
        <taxon>Christensenellales</taxon>
        <taxon>Christensenellaceae</taxon>
        <taxon>Guopingia</taxon>
    </lineage>
</organism>
<feature type="domain" description="SPFH" evidence="1">
    <location>
        <begin position="49"/>
        <end position="266"/>
    </location>
</feature>
<accession>A0A926DHW9</accession>